<evidence type="ECO:0000256" key="1">
    <source>
        <dbReference type="SAM" id="MobiDB-lite"/>
    </source>
</evidence>
<dbReference type="GeneID" id="82876871"/>
<evidence type="ECO:0000313" key="2">
    <source>
        <dbReference type="EMBL" id="AHI19267.1"/>
    </source>
</evidence>
<reference evidence="3" key="1">
    <citation type="submission" date="2013-02" db="EMBL/GenBank/DDBJ databases">
        <title>The complete genome sequence of Corynebacterium casei LMG S-19264 (=DSM 44701).</title>
        <authorList>
            <person name="Ruckert C."/>
            <person name="Albersmeier A."/>
            <person name="Kalinowski J."/>
        </authorList>
    </citation>
    <scope>NUCLEOTIDE SEQUENCE [LARGE SCALE GENOMIC DNA]</scope>
    <source>
        <strain evidence="3">LMG S-19264</strain>
    </source>
</reference>
<proteinExistence type="predicted"/>
<name>A0ABM5PN18_9CORY</name>
<organism evidence="2 3">
    <name type="scientific">Corynebacterium casei LMG S-19264</name>
    <dbReference type="NCBI Taxonomy" id="1285583"/>
    <lineage>
        <taxon>Bacteria</taxon>
        <taxon>Bacillati</taxon>
        <taxon>Actinomycetota</taxon>
        <taxon>Actinomycetes</taxon>
        <taxon>Mycobacteriales</taxon>
        <taxon>Corynebacteriaceae</taxon>
        <taxon>Corynebacterium</taxon>
    </lineage>
</organism>
<keyword evidence="3" id="KW-1185">Reference proteome</keyword>
<evidence type="ECO:0008006" key="4">
    <source>
        <dbReference type="Google" id="ProtNLM"/>
    </source>
</evidence>
<accession>A0ABM5PN18</accession>
<gene>
    <name evidence="2" type="ORF">CCASEI_03435</name>
</gene>
<feature type="region of interest" description="Disordered" evidence="1">
    <location>
        <begin position="1"/>
        <end position="38"/>
    </location>
</feature>
<dbReference type="Proteomes" id="UP000019226">
    <property type="component" value="Chromosome"/>
</dbReference>
<dbReference type="EMBL" id="CP004350">
    <property type="protein sequence ID" value="AHI19267.1"/>
    <property type="molecule type" value="Genomic_DNA"/>
</dbReference>
<dbReference type="RefSeq" id="WP_025387135.1">
    <property type="nucleotide sequence ID" value="NZ_CP004350.1"/>
</dbReference>
<sequence length="97" mass="10303">MSPLSTFEVDPEHTRSLARDLDEASQFHAPEHAAMPEDPTVADFVTILNQAIANLTARSEQLHADTAHIARAGFALADAAEATDNAAGQAFNGFQVS</sequence>
<protein>
    <recommendedName>
        <fullName evidence="4">Transducer protein Htr23</fullName>
    </recommendedName>
</protein>
<feature type="compositionally biased region" description="Basic and acidic residues" evidence="1">
    <location>
        <begin position="10"/>
        <end position="22"/>
    </location>
</feature>
<evidence type="ECO:0000313" key="3">
    <source>
        <dbReference type="Proteomes" id="UP000019226"/>
    </source>
</evidence>